<dbReference type="GO" id="GO:0005829">
    <property type="term" value="C:cytosol"/>
    <property type="evidence" value="ECO:0007669"/>
    <property type="project" value="TreeGrafter"/>
</dbReference>
<dbReference type="GO" id="GO:0003911">
    <property type="term" value="F:DNA ligase (NAD+) activity"/>
    <property type="evidence" value="ECO:0007669"/>
    <property type="project" value="UniProtKB-UniRule"/>
</dbReference>
<feature type="binding site" evidence="14">
    <location>
        <position position="184"/>
    </location>
    <ligand>
        <name>NAD(+)</name>
        <dbReference type="ChEBI" id="CHEBI:57540"/>
    </ligand>
</feature>
<dbReference type="GO" id="GO:0046872">
    <property type="term" value="F:metal ion binding"/>
    <property type="evidence" value="ECO:0007669"/>
    <property type="project" value="UniProtKB-KW"/>
</dbReference>
<dbReference type="Gene3D" id="6.20.10.30">
    <property type="match status" value="1"/>
</dbReference>
<comment type="similarity">
    <text evidence="13 14">Belongs to the NAD-dependent DNA ligase family. LigA subfamily.</text>
</comment>
<dbReference type="PANTHER" id="PTHR23389">
    <property type="entry name" value="CHROMOSOME TRANSMISSION FIDELITY FACTOR 18"/>
    <property type="match status" value="1"/>
</dbReference>
<dbReference type="InterPro" id="IPR041663">
    <property type="entry name" value="DisA/LigA_HHH"/>
</dbReference>
<dbReference type="InterPro" id="IPR001679">
    <property type="entry name" value="DNA_ligase"/>
</dbReference>
<sequence>MTPQEHIAELTDRLNYYNHQYYQNSVSAVDDFTFDQLLAELAALETQYPEYRRPDSPTARVGGTISKEFSTVYHRFPMLSLGNTYSEEDLVEFDNRIRKGLNGREYDYVCELKFDGVALSMTYENGVLVQGATRGDGVRGDDITNNIRTIRTVPLRVPRGGGEGQGRVDADHPVPPALFEVRGEGFLPLAEFERINKEREDIGEPLLANPRNAASGTFKQQDSAAVAKRRLDCYLYSFLSDSDVFRTHEESLIAMKNWGFNVSQTWRKCADIKEVMLYINEWETKRFDLPLGTDGIVIKVNRYDQQQELGFTAKSPRWAIAFKYKALAASTVLNGIRYQVGRTGAVTPVALLTPVLLAGTIVKRASLHNANEIERLGVMLNDTVFVEKGGEIIPKITGVDLNRRTDQSHPIVYPTTCPACNTPLVRKEGEANFYCPNEQGCPPQRQARFEHFIQRRAMNIESLGEGKIELLIDRGLVQTPADLYALTSADLLGIEKVFEDEETGKRRVVSFREKTVENILTAIERSKAQPFRNVLFALGIRYVGNTTAERLADYFGSMDAIMNASQEALLAVPDMGPRIAESVVEWFANVGNQGFVNRLRAAGLQLAGEKKEVEREGDTLEGKTFLYTGTFANFSREDLESRIAANGGKVLSGISKKLNYLIVGENAGPSKVEKAQKLNVPMISEDEFLAMLTV</sequence>
<evidence type="ECO:0000313" key="17">
    <source>
        <dbReference type="EMBL" id="QIP15826.1"/>
    </source>
</evidence>
<dbReference type="InterPro" id="IPR033136">
    <property type="entry name" value="DNA_ligase_CS"/>
</dbReference>
<evidence type="ECO:0000256" key="15">
    <source>
        <dbReference type="RuleBase" id="RU000618"/>
    </source>
</evidence>
<feature type="binding site" evidence="14">
    <location>
        <position position="441"/>
    </location>
    <ligand>
        <name>Zn(2+)</name>
        <dbReference type="ChEBI" id="CHEBI:29105"/>
    </ligand>
</feature>
<evidence type="ECO:0000256" key="10">
    <source>
        <dbReference type="ARBA" id="ARBA00023027"/>
    </source>
</evidence>
<dbReference type="GO" id="GO:0006281">
    <property type="term" value="P:DNA repair"/>
    <property type="evidence" value="ECO:0007669"/>
    <property type="project" value="UniProtKB-KW"/>
</dbReference>
<dbReference type="EC" id="6.5.1.2" evidence="2 14"/>
<dbReference type="InterPro" id="IPR018239">
    <property type="entry name" value="DNA_ligase_AS"/>
</dbReference>
<accession>A0A6G9AU24</accession>
<dbReference type="InterPro" id="IPR001357">
    <property type="entry name" value="BRCT_dom"/>
</dbReference>
<dbReference type="Pfam" id="PF00533">
    <property type="entry name" value="BRCT"/>
    <property type="match status" value="1"/>
</dbReference>
<dbReference type="InterPro" id="IPR013840">
    <property type="entry name" value="DNAligase_N"/>
</dbReference>
<evidence type="ECO:0000256" key="14">
    <source>
        <dbReference type="HAMAP-Rule" id="MF_01588"/>
    </source>
</evidence>
<evidence type="ECO:0000256" key="4">
    <source>
        <dbReference type="ARBA" id="ARBA00022598"/>
    </source>
</evidence>
<keyword evidence="8 14" id="KW-0862">Zinc</keyword>
<dbReference type="KEGG" id="spib:G8759_25945"/>
<evidence type="ECO:0000256" key="12">
    <source>
        <dbReference type="ARBA" id="ARBA00034005"/>
    </source>
</evidence>
<name>A0A6G9AU24_9BACT</name>
<dbReference type="FunFam" id="2.40.50.140:FF:000012">
    <property type="entry name" value="DNA ligase"/>
    <property type="match status" value="1"/>
</dbReference>
<keyword evidence="5 14" id="KW-0235">DNA replication</keyword>
<feature type="binding site" evidence="14">
    <location>
        <position position="435"/>
    </location>
    <ligand>
        <name>Zn(2+)</name>
        <dbReference type="ChEBI" id="CHEBI:29105"/>
    </ligand>
</feature>
<dbReference type="Pfam" id="PF03119">
    <property type="entry name" value="DNA_ligase_ZBD"/>
    <property type="match status" value="1"/>
</dbReference>
<protein>
    <recommendedName>
        <fullName evidence="3 14">DNA ligase</fullName>
        <ecNumber evidence="2 14">6.5.1.2</ecNumber>
    </recommendedName>
    <alternativeName>
        <fullName evidence="14">Polydeoxyribonucleotide synthase [NAD(+)]</fullName>
    </alternativeName>
</protein>
<feature type="binding site" evidence="14">
    <location>
        <position position="323"/>
    </location>
    <ligand>
        <name>NAD(+)</name>
        <dbReference type="ChEBI" id="CHEBI:57540"/>
    </ligand>
</feature>
<dbReference type="PROSITE" id="PS01056">
    <property type="entry name" value="DNA_LIGASE_N2"/>
    <property type="match status" value="1"/>
</dbReference>
<feature type="binding site" evidence="14">
    <location>
        <position position="134"/>
    </location>
    <ligand>
        <name>NAD(+)</name>
        <dbReference type="ChEBI" id="CHEBI:57540"/>
    </ligand>
</feature>
<dbReference type="PANTHER" id="PTHR23389:SF9">
    <property type="entry name" value="DNA LIGASE"/>
    <property type="match status" value="1"/>
</dbReference>
<dbReference type="SMART" id="SM00292">
    <property type="entry name" value="BRCT"/>
    <property type="match status" value="1"/>
</dbReference>
<evidence type="ECO:0000256" key="13">
    <source>
        <dbReference type="ARBA" id="ARBA00060881"/>
    </source>
</evidence>
<evidence type="ECO:0000256" key="8">
    <source>
        <dbReference type="ARBA" id="ARBA00022833"/>
    </source>
</evidence>
<keyword evidence="9 14" id="KW-0460">Magnesium</keyword>
<comment type="cofactor">
    <cofactor evidence="14">
        <name>Mg(2+)</name>
        <dbReference type="ChEBI" id="CHEBI:18420"/>
    </cofactor>
    <cofactor evidence="14">
        <name>Mn(2+)</name>
        <dbReference type="ChEBI" id="CHEBI:29035"/>
    </cofactor>
</comment>
<dbReference type="GO" id="GO:0006260">
    <property type="term" value="P:DNA replication"/>
    <property type="evidence" value="ECO:0007669"/>
    <property type="project" value="UniProtKB-KW"/>
</dbReference>
<gene>
    <name evidence="14 17" type="primary">ligA</name>
    <name evidence="17" type="ORF">G8759_25945</name>
</gene>
<keyword evidence="10 14" id="KW-0520">NAD</keyword>
<keyword evidence="7 14" id="KW-0227">DNA damage</keyword>
<dbReference type="FunFam" id="1.10.150.20:FF:000006">
    <property type="entry name" value="DNA ligase"/>
    <property type="match status" value="1"/>
</dbReference>
<reference evidence="17 18" key="1">
    <citation type="submission" date="2020-03" db="EMBL/GenBank/DDBJ databases">
        <authorList>
            <person name="Kim M.K."/>
        </authorList>
    </citation>
    <scope>NUCLEOTIDE SEQUENCE [LARGE SCALE GENOMIC DNA]</scope>
    <source>
        <strain evidence="17 18">BT328</strain>
    </source>
</reference>
<dbReference type="Gene3D" id="2.40.50.140">
    <property type="entry name" value="Nucleic acid-binding proteins"/>
    <property type="match status" value="1"/>
</dbReference>
<dbReference type="PROSITE" id="PS01055">
    <property type="entry name" value="DNA_LIGASE_N1"/>
    <property type="match status" value="1"/>
</dbReference>
<evidence type="ECO:0000313" key="18">
    <source>
        <dbReference type="Proteomes" id="UP000501802"/>
    </source>
</evidence>
<keyword evidence="14" id="KW-0464">Manganese</keyword>
<evidence type="ECO:0000256" key="11">
    <source>
        <dbReference type="ARBA" id="ARBA00023204"/>
    </source>
</evidence>
<feature type="binding site" evidence="14">
    <location>
        <position position="420"/>
    </location>
    <ligand>
        <name>Zn(2+)</name>
        <dbReference type="ChEBI" id="CHEBI:29105"/>
    </ligand>
</feature>
<organism evidence="17 18">
    <name type="scientific">Spirosoma aureum</name>
    <dbReference type="NCBI Taxonomy" id="2692134"/>
    <lineage>
        <taxon>Bacteria</taxon>
        <taxon>Pseudomonadati</taxon>
        <taxon>Bacteroidota</taxon>
        <taxon>Cytophagia</taxon>
        <taxon>Cytophagales</taxon>
        <taxon>Cytophagaceae</taxon>
        <taxon>Spirosoma</taxon>
    </lineage>
</organism>
<dbReference type="HAMAP" id="MF_01588">
    <property type="entry name" value="DNA_ligase_A"/>
    <property type="match status" value="1"/>
</dbReference>
<dbReference type="InterPro" id="IPR010994">
    <property type="entry name" value="RuvA_2-like"/>
</dbReference>
<keyword evidence="4 14" id="KW-0436">Ligase</keyword>
<dbReference type="InterPro" id="IPR004149">
    <property type="entry name" value="Znf_DNAligase_C4"/>
</dbReference>
<proteinExistence type="inferred from homology"/>
<dbReference type="SUPFAM" id="SSF47781">
    <property type="entry name" value="RuvA domain 2-like"/>
    <property type="match status" value="1"/>
</dbReference>
<keyword evidence="11 14" id="KW-0234">DNA repair</keyword>
<dbReference type="InterPro" id="IPR012340">
    <property type="entry name" value="NA-bd_OB-fold"/>
</dbReference>
<dbReference type="Gene3D" id="1.10.150.20">
    <property type="entry name" value="5' to 3' exonuclease, C-terminal subdomain"/>
    <property type="match status" value="2"/>
</dbReference>
<keyword evidence="18" id="KW-1185">Reference proteome</keyword>
<dbReference type="Gene3D" id="3.40.50.10190">
    <property type="entry name" value="BRCT domain"/>
    <property type="match status" value="1"/>
</dbReference>
<dbReference type="Pfam" id="PF03120">
    <property type="entry name" value="OB_DNA_ligase"/>
    <property type="match status" value="1"/>
</dbReference>
<dbReference type="InterPro" id="IPR004150">
    <property type="entry name" value="NAD_DNA_ligase_OB"/>
</dbReference>
<dbReference type="InterPro" id="IPR003583">
    <property type="entry name" value="Hlx-hairpin-Hlx_DNA-bd_motif"/>
</dbReference>
<comment type="catalytic activity">
    <reaction evidence="12 14 15">
        <text>NAD(+) + (deoxyribonucleotide)n-3'-hydroxyl + 5'-phospho-(deoxyribonucleotide)m = (deoxyribonucleotide)n+m + AMP + beta-nicotinamide D-nucleotide.</text>
        <dbReference type="EC" id="6.5.1.2"/>
    </reaction>
</comment>
<feature type="binding site" evidence="14">
    <location>
        <begin position="80"/>
        <end position="81"/>
    </location>
    <ligand>
        <name>NAD(+)</name>
        <dbReference type="ChEBI" id="CHEBI:57540"/>
    </ligand>
</feature>
<keyword evidence="6 14" id="KW-0479">Metal-binding</keyword>
<dbReference type="NCBIfam" id="TIGR00575">
    <property type="entry name" value="dnlj"/>
    <property type="match status" value="1"/>
</dbReference>
<evidence type="ECO:0000256" key="9">
    <source>
        <dbReference type="ARBA" id="ARBA00022842"/>
    </source>
</evidence>
<dbReference type="Gene3D" id="3.30.470.30">
    <property type="entry name" value="DNA ligase/mRNA capping enzyme"/>
    <property type="match status" value="1"/>
</dbReference>
<feature type="binding site" evidence="14">
    <location>
        <position position="299"/>
    </location>
    <ligand>
        <name>NAD(+)</name>
        <dbReference type="ChEBI" id="CHEBI:57540"/>
    </ligand>
</feature>
<dbReference type="Pfam" id="PF01653">
    <property type="entry name" value="DNA_ligase_aden"/>
    <property type="match status" value="1"/>
</dbReference>
<evidence type="ECO:0000259" key="16">
    <source>
        <dbReference type="PROSITE" id="PS50172"/>
    </source>
</evidence>
<dbReference type="PROSITE" id="PS50172">
    <property type="entry name" value="BRCT"/>
    <property type="match status" value="1"/>
</dbReference>
<dbReference type="InterPro" id="IPR036420">
    <property type="entry name" value="BRCT_dom_sf"/>
</dbReference>
<dbReference type="InterPro" id="IPR013839">
    <property type="entry name" value="DNAligase_adenylation"/>
</dbReference>
<evidence type="ECO:0000256" key="3">
    <source>
        <dbReference type="ARBA" id="ARBA00013308"/>
    </source>
</evidence>
<dbReference type="Proteomes" id="UP000501802">
    <property type="component" value="Chromosome"/>
</dbReference>
<feature type="domain" description="BRCT" evidence="16">
    <location>
        <begin position="615"/>
        <end position="694"/>
    </location>
</feature>
<dbReference type="SUPFAM" id="SSF52113">
    <property type="entry name" value="BRCT domain"/>
    <property type="match status" value="1"/>
</dbReference>
<evidence type="ECO:0000256" key="1">
    <source>
        <dbReference type="ARBA" id="ARBA00004067"/>
    </source>
</evidence>
<dbReference type="RefSeq" id="WP_167214844.1">
    <property type="nucleotide sequence ID" value="NZ_CP050063.1"/>
</dbReference>
<dbReference type="SMART" id="SM00278">
    <property type="entry name" value="HhH1"/>
    <property type="match status" value="3"/>
</dbReference>
<dbReference type="PIRSF" id="PIRSF001604">
    <property type="entry name" value="LigA"/>
    <property type="match status" value="1"/>
</dbReference>
<dbReference type="Pfam" id="PF12826">
    <property type="entry name" value="HHH_2"/>
    <property type="match status" value="1"/>
</dbReference>
<comment type="function">
    <text evidence="1 14">DNA ligase that catalyzes the formation of phosphodiester linkages between 5'-phosphoryl and 3'-hydroxyl groups in double-stranded DNA using NAD as a coenzyme and as the energy source for the reaction. It is essential for DNA replication and repair of damaged DNA.</text>
</comment>
<evidence type="ECO:0000256" key="5">
    <source>
        <dbReference type="ARBA" id="ARBA00022705"/>
    </source>
</evidence>
<feature type="binding site" evidence="14">
    <location>
        <position position="417"/>
    </location>
    <ligand>
        <name>Zn(2+)</name>
        <dbReference type="ChEBI" id="CHEBI:29105"/>
    </ligand>
</feature>
<dbReference type="AlphaFoldDB" id="A0A6G9AU24"/>
<feature type="binding site" evidence="14">
    <location>
        <begin position="31"/>
        <end position="35"/>
    </location>
    <ligand>
        <name>NAD(+)</name>
        <dbReference type="ChEBI" id="CHEBI:57540"/>
    </ligand>
</feature>
<dbReference type="EMBL" id="CP050063">
    <property type="protein sequence ID" value="QIP15826.1"/>
    <property type="molecule type" value="Genomic_DNA"/>
</dbReference>
<feature type="binding site" evidence="14">
    <location>
        <position position="111"/>
    </location>
    <ligand>
        <name>NAD(+)</name>
        <dbReference type="ChEBI" id="CHEBI:57540"/>
    </ligand>
</feature>
<feature type="active site" description="N6-AMP-lysine intermediate" evidence="14">
    <location>
        <position position="113"/>
    </location>
</feature>
<evidence type="ECO:0000256" key="7">
    <source>
        <dbReference type="ARBA" id="ARBA00022763"/>
    </source>
</evidence>
<dbReference type="SMART" id="SM00532">
    <property type="entry name" value="LIGANc"/>
    <property type="match status" value="1"/>
</dbReference>
<evidence type="ECO:0000256" key="6">
    <source>
        <dbReference type="ARBA" id="ARBA00022723"/>
    </source>
</evidence>
<dbReference type="GO" id="GO:0003677">
    <property type="term" value="F:DNA binding"/>
    <property type="evidence" value="ECO:0007669"/>
    <property type="project" value="InterPro"/>
</dbReference>
<dbReference type="Gene3D" id="1.10.287.610">
    <property type="entry name" value="Helix hairpin bin"/>
    <property type="match status" value="1"/>
</dbReference>
<dbReference type="SUPFAM" id="SSF50249">
    <property type="entry name" value="Nucleic acid-binding proteins"/>
    <property type="match status" value="1"/>
</dbReference>
<evidence type="ECO:0000256" key="2">
    <source>
        <dbReference type="ARBA" id="ARBA00012722"/>
    </source>
</evidence>
<dbReference type="SUPFAM" id="SSF56091">
    <property type="entry name" value="DNA ligase/mRNA capping enzyme, catalytic domain"/>
    <property type="match status" value="1"/>
</dbReference>
<dbReference type="CDD" id="cd00114">
    <property type="entry name" value="LIGANc"/>
    <property type="match status" value="1"/>
</dbReference>
<dbReference type="NCBIfam" id="NF005932">
    <property type="entry name" value="PRK07956.1"/>
    <property type="match status" value="1"/>
</dbReference>
<dbReference type="FunFam" id="3.30.470.30:FF:000001">
    <property type="entry name" value="DNA ligase"/>
    <property type="match status" value="1"/>
</dbReference>
<dbReference type="CDD" id="cd17748">
    <property type="entry name" value="BRCT_DNA_ligase_like"/>
    <property type="match status" value="1"/>
</dbReference>